<dbReference type="PRINTS" id="PR00413">
    <property type="entry name" value="HADHALOGNASE"/>
</dbReference>
<dbReference type="Pfam" id="PF00702">
    <property type="entry name" value="Hydrolase"/>
    <property type="match status" value="1"/>
</dbReference>
<dbReference type="AlphaFoldDB" id="A0A2N3WWK6"/>
<dbReference type="RefSeq" id="WP_101462761.1">
    <property type="nucleotide sequence ID" value="NZ_PJMW01000001.1"/>
</dbReference>
<dbReference type="SFLD" id="SFLDS00003">
    <property type="entry name" value="Haloacid_Dehalogenase"/>
    <property type="match status" value="1"/>
</dbReference>
<dbReference type="Gene3D" id="3.40.50.1000">
    <property type="entry name" value="HAD superfamily/HAD-like"/>
    <property type="match status" value="1"/>
</dbReference>
<organism evidence="1 2">
    <name type="scientific">Nocardia fluminea</name>
    <dbReference type="NCBI Taxonomy" id="134984"/>
    <lineage>
        <taxon>Bacteria</taxon>
        <taxon>Bacillati</taxon>
        <taxon>Actinomycetota</taxon>
        <taxon>Actinomycetes</taxon>
        <taxon>Mycobacteriales</taxon>
        <taxon>Nocardiaceae</taxon>
        <taxon>Nocardia</taxon>
    </lineage>
</organism>
<dbReference type="InterPro" id="IPR036412">
    <property type="entry name" value="HAD-like_sf"/>
</dbReference>
<dbReference type="Gene3D" id="1.10.150.240">
    <property type="entry name" value="Putative phosphatase, domain 2"/>
    <property type="match status" value="1"/>
</dbReference>
<keyword evidence="1" id="KW-0378">Hydrolase</keyword>
<keyword evidence="2" id="KW-1185">Reference proteome</keyword>
<protein>
    <submittedName>
        <fullName evidence="1">HAD superfamily hydrolase (TIGR01509 family)/HAD superfamily hydrolase (TIGR01549 family)</fullName>
    </submittedName>
</protein>
<dbReference type="Proteomes" id="UP000233766">
    <property type="component" value="Unassembled WGS sequence"/>
</dbReference>
<dbReference type="InterPro" id="IPR006439">
    <property type="entry name" value="HAD-SF_hydro_IA"/>
</dbReference>
<dbReference type="GO" id="GO:0016787">
    <property type="term" value="F:hydrolase activity"/>
    <property type="evidence" value="ECO:0007669"/>
    <property type="project" value="UniProtKB-KW"/>
</dbReference>
<dbReference type="SFLD" id="SFLDG01135">
    <property type="entry name" value="C1.5.6:_HAD__Beta-PGM__Phospha"/>
    <property type="match status" value="1"/>
</dbReference>
<proteinExistence type="predicted"/>
<dbReference type="PANTHER" id="PTHR18901:SF38">
    <property type="entry name" value="PSEUDOURIDINE-5'-PHOSPHATASE"/>
    <property type="match status" value="1"/>
</dbReference>
<evidence type="ECO:0000313" key="1">
    <source>
        <dbReference type="EMBL" id="PKV98271.1"/>
    </source>
</evidence>
<dbReference type="SFLD" id="SFLDG01129">
    <property type="entry name" value="C1.5:_HAD__Beta-PGM__Phosphata"/>
    <property type="match status" value="1"/>
</dbReference>
<comment type="caution">
    <text evidence="1">The sequence shown here is derived from an EMBL/GenBank/DDBJ whole genome shotgun (WGS) entry which is preliminary data.</text>
</comment>
<dbReference type="NCBIfam" id="TIGR01509">
    <property type="entry name" value="HAD-SF-IA-v3"/>
    <property type="match status" value="1"/>
</dbReference>
<dbReference type="OrthoDB" id="9812856at2"/>
<accession>A0A2N3WWK6</accession>
<evidence type="ECO:0000313" key="2">
    <source>
        <dbReference type="Proteomes" id="UP000233766"/>
    </source>
</evidence>
<dbReference type="NCBIfam" id="TIGR01549">
    <property type="entry name" value="HAD-SF-IA-v1"/>
    <property type="match status" value="1"/>
</dbReference>
<dbReference type="SUPFAM" id="SSF56784">
    <property type="entry name" value="HAD-like"/>
    <property type="match status" value="1"/>
</dbReference>
<dbReference type="PANTHER" id="PTHR18901">
    <property type="entry name" value="2-DEOXYGLUCOSE-6-PHOSPHATE PHOSPHATASE 2"/>
    <property type="match status" value="1"/>
</dbReference>
<reference evidence="1 2" key="1">
    <citation type="submission" date="2017-12" db="EMBL/GenBank/DDBJ databases">
        <title>Sequencing the genomes of 1000 Actinobacteria strains.</title>
        <authorList>
            <person name="Klenk H.-P."/>
        </authorList>
    </citation>
    <scope>NUCLEOTIDE SEQUENCE [LARGE SCALE GENOMIC DNA]</scope>
    <source>
        <strain evidence="1 2">DSM 44489</strain>
    </source>
</reference>
<dbReference type="InterPro" id="IPR023198">
    <property type="entry name" value="PGP-like_dom2"/>
</dbReference>
<name>A0A2N3WWK6_9NOCA</name>
<gene>
    <name evidence="1" type="ORF">ATK86_0284</name>
</gene>
<dbReference type="InterPro" id="IPR023214">
    <property type="entry name" value="HAD_sf"/>
</dbReference>
<dbReference type="EMBL" id="PJMW01000001">
    <property type="protein sequence ID" value="PKV98271.1"/>
    <property type="molecule type" value="Genomic_DNA"/>
</dbReference>
<sequence>MGIAAVVFDMDGVLIDSEPIWEQVRHEYVVLKGGRWQPDSQKKMMGMSTPEWSAYLADDLGVAEPAGEVAAAVIDLMADKYAHHVPLLPGAVEAVRRCAGSWKLGLASSSPATLIDLVLAKSGLLDCFTVVLSTEEVGRGKPAPDVYLTVAQRLGVEPKNCTAVEDSTNGLRSAHNAGMRLIAAPRPEFPPLPDALALAEVVIDDLDQLTPGVVTGDA</sequence>